<dbReference type="SFLD" id="SFLDG01018">
    <property type="entry name" value="Squalene/Phytoene_Synthase_Lik"/>
    <property type="match status" value="1"/>
</dbReference>
<dbReference type="SFLD" id="SFLDS00005">
    <property type="entry name" value="Isoprenoid_Synthase_Type_I"/>
    <property type="match status" value="1"/>
</dbReference>
<evidence type="ECO:0000313" key="2">
    <source>
        <dbReference type="Proteomes" id="UP000256572"/>
    </source>
</evidence>
<dbReference type="SUPFAM" id="SSF48576">
    <property type="entry name" value="Terpenoid synthases"/>
    <property type="match status" value="1"/>
</dbReference>
<evidence type="ECO:0000313" key="1">
    <source>
        <dbReference type="EMBL" id="AXM99739.1"/>
    </source>
</evidence>
<gene>
    <name evidence="1" type="ORF">CJF59_03620</name>
</gene>
<dbReference type="InterPro" id="IPR008949">
    <property type="entry name" value="Isoprenoid_synthase_dom_sf"/>
</dbReference>
<accession>A0AAN1U8F1</accession>
<reference evidence="1 2" key="1">
    <citation type="submission" date="2017-09" db="EMBL/GenBank/DDBJ databases">
        <authorList>
            <person name="Kim K.H."/>
            <person name="Chun B.H."/>
            <person name="Han G.S."/>
            <person name="Hyun S.G."/>
            <person name="Jeon C.O."/>
        </authorList>
    </citation>
    <scope>NUCLEOTIDE SEQUENCE [LARGE SCALE GENOMIC DNA]</scope>
    <source>
        <strain evidence="1 2">SH</strain>
    </source>
</reference>
<dbReference type="AlphaFoldDB" id="A0AAN1U8F1"/>
<reference evidence="1 2" key="2">
    <citation type="submission" date="2018-08" db="EMBL/GenBank/DDBJ databases">
        <title>Acetobacter oryzifermentans sp. nov., isolated from Korea traditional vinegar and reclassification of Acetobacter pasteurianus subsp. ascendens (Henneberg 1898) as Acetobacter ascendens comb. nov.</title>
        <authorList>
            <person name="Cho G.Y."/>
            <person name="Lee S.H."/>
        </authorList>
    </citation>
    <scope>NUCLEOTIDE SEQUENCE [LARGE SCALE GENOMIC DNA]</scope>
    <source>
        <strain evidence="1 2">SH</strain>
    </source>
</reference>
<organism evidence="1 2">
    <name type="scientific">Acetobacter pomorum</name>
    <dbReference type="NCBI Taxonomy" id="65959"/>
    <lineage>
        <taxon>Bacteria</taxon>
        <taxon>Pseudomonadati</taxon>
        <taxon>Pseudomonadota</taxon>
        <taxon>Alphaproteobacteria</taxon>
        <taxon>Acetobacterales</taxon>
        <taxon>Acetobacteraceae</taxon>
        <taxon>Acetobacter</taxon>
    </lineage>
</organism>
<dbReference type="Pfam" id="PF00494">
    <property type="entry name" value="SQS_PSY"/>
    <property type="match status" value="1"/>
</dbReference>
<dbReference type="RefSeq" id="WP_089179454.1">
    <property type="nucleotide sequence ID" value="NZ_CP023189.1"/>
</dbReference>
<proteinExistence type="predicted"/>
<dbReference type="InterPro" id="IPR002060">
    <property type="entry name" value="Squ/phyt_synthse"/>
</dbReference>
<sequence length="281" mass="32062">MQAKNMGKDYTNENFPVASLLFNKKNRDVVVSYYKVARFSDDIADCSKLNTKEKINKLYEIKQRIMSDGQGESIYGDARSRLTERGVSIDRLTDLISAFHMDVVGRDYDCWDDIVEYCKYSANPVGRFILDLHGESDSLYYQSDALCSALQIINHIQDCRQDFLQLRRIYIPGEFFYGDSEKKGDMFLIGNVNYLDMSVKKLADKNRSLLAASSRLPLLVKDIRLSMWINSVHTIATELNSRISRLGICERKHKLSRSGFVVLGLRGAMSAALSSGRRYRG</sequence>
<dbReference type="PANTHER" id="PTHR31480">
    <property type="entry name" value="BIFUNCTIONAL LYCOPENE CYCLASE/PHYTOENE SYNTHASE"/>
    <property type="match status" value="1"/>
</dbReference>
<name>A0AAN1U8F1_9PROT</name>
<dbReference type="GO" id="GO:0016765">
    <property type="term" value="F:transferase activity, transferring alkyl or aryl (other than methyl) groups"/>
    <property type="evidence" value="ECO:0007669"/>
    <property type="project" value="UniProtKB-ARBA"/>
</dbReference>
<protein>
    <recommendedName>
        <fullName evidence="3">Squalene synthase HpnC</fullName>
    </recommendedName>
</protein>
<evidence type="ECO:0008006" key="3">
    <source>
        <dbReference type="Google" id="ProtNLM"/>
    </source>
</evidence>
<dbReference type="Gene3D" id="1.10.600.10">
    <property type="entry name" value="Farnesyl Diphosphate Synthase"/>
    <property type="match status" value="1"/>
</dbReference>
<dbReference type="Proteomes" id="UP000256572">
    <property type="component" value="Chromosome"/>
</dbReference>
<dbReference type="EMBL" id="CP023189">
    <property type="protein sequence ID" value="AXM99739.1"/>
    <property type="molecule type" value="Genomic_DNA"/>
</dbReference>